<evidence type="ECO:0000256" key="3">
    <source>
        <dbReference type="SAM" id="MobiDB-lite"/>
    </source>
</evidence>
<accession>A0A6A4X1A5</accession>
<organism evidence="5 6">
    <name type="scientific">Amphibalanus amphitrite</name>
    <name type="common">Striped barnacle</name>
    <name type="synonym">Balanus amphitrite</name>
    <dbReference type="NCBI Taxonomy" id="1232801"/>
    <lineage>
        <taxon>Eukaryota</taxon>
        <taxon>Metazoa</taxon>
        <taxon>Ecdysozoa</taxon>
        <taxon>Arthropoda</taxon>
        <taxon>Crustacea</taxon>
        <taxon>Multicrustacea</taxon>
        <taxon>Cirripedia</taxon>
        <taxon>Thoracica</taxon>
        <taxon>Thoracicalcarea</taxon>
        <taxon>Balanomorpha</taxon>
        <taxon>Balanoidea</taxon>
        <taxon>Balanidae</taxon>
        <taxon>Amphibalaninae</taxon>
        <taxon>Amphibalanus</taxon>
    </lineage>
</organism>
<evidence type="ECO:0000259" key="4">
    <source>
        <dbReference type="PROSITE" id="PS50195"/>
    </source>
</evidence>
<dbReference type="AlphaFoldDB" id="A0A6A4X1A5"/>
<dbReference type="GO" id="GO:0005886">
    <property type="term" value="C:plasma membrane"/>
    <property type="evidence" value="ECO:0007669"/>
    <property type="project" value="TreeGrafter"/>
</dbReference>
<feature type="coiled-coil region" evidence="2">
    <location>
        <begin position="296"/>
        <end position="365"/>
    </location>
</feature>
<dbReference type="GO" id="GO:2000786">
    <property type="term" value="P:positive regulation of autophagosome assembly"/>
    <property type="evidence" value="ECO:0007669"/>
    <property type="project" value="TreeGrafter"/>
</dbReference>
<dbReference type="SUPFAM" id="SSF103657">
    <property type="entry name" value="BAR/IMD domain-like"/>
    <property type="match status" value="1"/>
</dbReference>
<dbReference type="OrthoDB" id="289314at2759"/>
<dbReference type="EMBL" id="VIIS01000089">
    <property type="protein sequence ID" value="KAF0313486.1"/>
    <property type="molecule type" value="Genomic_DNA"/>
</dbReference>
<dbReference type="SUPFAM" id="SSF64268">
    <property type="entry name" value="PX domain"/>
    <property type="match status" value="1"/>
</dbReference>
<evidence type="ECO:0000313" key="6">
    <source>
        <dbReference type="Proteomes" id="UP000440578"/>
    </source>
</evidence>
<dbReference type="GO" id="GO:0015031">
    <property type="term" value="P:protein transport"/>
    <property type="evidence" value="ECO:0007669"/>
    <property type="project" value="InterPro"/>
</dbReference>
<dbReference type="Gene3D" id="1.20.1270.60">
    <property type="entry name" value="Arfaptin homology (AH) domain/BAR domain"/>
    <property type="match status" value="1"/>
</dbReference>
<feature type="domain" description="PX" evidence="4">
    <location>
        <begin position="51"/>
        <end position="198"/>
    </location>
</feature>
<comment type="similarity">
    <text evidence="1">Belongs to the sorting nexin family.</text>
</comment>
<dbReference type="PANTHER" id="PTHR46596">
    <property type="entry name" value="SORTING NEXIN-4"/>
    <property type="match status" value="1"/>
</dbReference>
<dbReference type="PANTHER" id="PTHR46596:SF1">
    <property type="entry name" value="SORTING NEXIN-4"/>
    <property type="match status" value="1"/>
</dbReference>
<proteinExistence type="inferred from homology"/>
<dbReference type="GO" id="GO:0031901">
    <property type="term" value="C:early endosome membrane"/>
    <property type="evidence" value="ECO:0007669"/>
    <property type="project" value="TreeGrafter"/>
</dbReference>
<sequence length="429" mass="49366">MDDHDAEENGISNNLPPEANGTGALETPQPPGADAAEKDFKKEPLCTVMEISVSESERRYNGSMNLTEYYTAYLIETRVTEPTFGGALSRQGALWRRYSEFETLAGYLGEAYPYVVTPPLPEKRASHVWQKLATDPFDSEFIDRRRVGLEDERDWKEIVTGTGYLEKVERQLKSLNATIRVKKGDSRFDELLTYGRELETHLSNVLRSRARLTDATYAVRRQHANYGRVLSQWSAVETQMGDGLQRAGHYMDAHAASIDTFVEEEEVYIDQLKEYMYYAAALQAVCHKYTMRQYQLERLDDTLSQLSQRRENALQGKPSLMWRLLGSVDTDEVREMKVADIDQQVADTEQQIRQHTEQLSEFVEKALEDVQRFHSRKVKDLRETIVNYMKLQIRICKKGLQTWRHFRDCVDSLEGQPPPVPPPQEIGSP</sequence>
<evidence type="ECO:0000256" key="1">
    <source>
        <dbReference type="ARBA" id="ARBA00010883"/>
    </source>
</evidence>
<gene>
    <name evidence="5" type="primary">SNX4_1</name>
    <name evidence="5" type="ORF">FJT64_015982</name>
</gene>
<dbReference type="Gene3D" id="3.30.1520.10">
    <property type="entry name" value="Phox-like domain"/>
    <property type="match status" value="1"/>
</dbReference>
<comment type="caution">
    <text evidence="5">The sequence shown here is derived from an EMBL/GenBank/DDBJ whole genome shotgun (WGS) entry which is preliminary data.</text>
</comment>
<protein>
    <submittedName>
        <fullName evidence="5">Sorting nexin-4</fullName>
    </submittedName>
</protein>
<dbReference type="InterPro" id="IPR034783">
    <property type="entry name" value="SNX4"/>
</dbReference>
<dbReference type="InterPro" id="IPR001683">
    <property type="entry name" value="PX_dom"/>
</dbReference>
<name>A0A6A4X1A5_AMPAM</name>
<dbReference type="Pfam" id="PF00787">
    <property type="entry name" value="PX"/>
    <property type="match status" value="1"/>
</dbReference>
<dbReference type="GO" id="GO:0032266">
    <property type="term" value="F:phosphatidylinositol-3-phosphate binding"/>
    <property type="evidence" value="ECO:0007669"/>
    <property type="project" value="TreeGrafter"/>
</dbReference>
<evidence type="ECO:0000256" key="2">
    <source>
        <dbReference type="SAM" id="Coils"/>
    </source>
</evidence>
<dbReference type="PROSITE" id="PS50195">
    <property type="entry name" value="PX"/>
    <property type="match status" value="1"/>
</dbReference>
<dbReference type="InterPro" id="IPR027267">
    <property type="entry name" value="AH/BAR_dom_sf"/>
</dbReference>
<keyword evidence="6" id="KW-1185">Reference proteome</keyword>
<dbReference type="Proteomes" id="UP000440578">
    <property type="component" value="Unassembled WGS sequence"/>
</dbReference>
<reference evidence="5 6" key="1">
    <citation type="submission" date="2019-07" db="EMBL/GenBank/DDBJ databases">
        <title>Draft genome assembly of a fouling barnacle, Amphibalanus amphitrite (Darwin, 1854): The first reference genome for Thecostraca.</title>
        <authorList>
            <person name="Kim W."/>
        </authorList>
    </citation>
    <scope>NUCLEOTIDE SEQUENCE [LARGE SCALE GENOMIC DNA]</scope>
    <source>
        <strain evidence="5">SNU_AA5</strain>
        <tissue evidence="5">Soma without cirri and trophi</tissue>
    </source>
</reference>
<dbReference type="EMBL" id="VIIS01000089">
    <property type="protein sequence ID" value="KAF0313485.1"/>
    <property type="molecule type" value="Genomic_DNA"/>
</dbReference>
<feature type="region of interest" description="Disordered" evidence="3">
    <location>
        <begin position="1"/>
        <end position="40"/>
    </location>
</feature>
<dbReference type="InterPro" id="IPR036871">
    <property type="entry name" value="PX_dom_sf"/>
</dbReference>
<evidence type="ECO:0000313" key="5">
    <source>
        <dbReference type="EMBL" id="KAF0313486.1"/>
    </source>
</evidence>
<dbReference type="GO" id="GO:0031201">
    <property type="term" value="C:SNARE complex"/>
    <property type="evidence" value="ECO:0007669"/>
    <property type="project" value="TreeGrafter"/>
</dbReference>
<keyword evidence="2" id="KW-0175">Coiled coil</keyword>